<gene>
    <name evidence="2" type="ORF">SE15_11825</name>
</gene>
<proteinExistence type="predicted"/>
<comment type="caution">
    <text evidence="2">The sequence shown here is derived from an EMBL/GenBank/DDBJ whole genome shotgun (WGS) entry which is preliminary data.</text>
</comment>
<dbReference type="EMBL" id="LGKO01000005">
    <property type="protein sequence ID" value="KPL82746.1"/>
    <property type="molecule type" value="Genomic_DNA"/>
</dbReference>
<dbReference type="PANTHER" id="PTHR42924:SF3">
    <property type="entry name" value="POLYMERASE_HISTIDINOL PHOSPHATASE N-TERMINAL DOMAIN-CONTAINING PROTEIN"/>
    <property type="match status" value="1"/>
</dbReference>
<dbReference type="InterPro" id="IPR052018">
    <property type="entry name" value="PHP_domain"/>
</dbReference>
<dbReference type="PANTHER" id="PTHR42924">
    <property type="entry name" value="EXONUCLEASE"/>
    <property type="match status" value="1"/>
</dbReference>
<dbReference type="GO" id="GO:0035312">
    <property type="term" value="F:5'-3' DNA exonuclease activity"/>
    <property type="evidence" value="ECO:0007669"/>
    <property type="project" value="TreeGrafter"/>
</dbReference>
<sequence length="256" mass="28080">MTIFRADLHVHTVLSPCAEIEMLPPLIVSEAVERGITLIAITDHNATANIAAVQAAAAGHPLSVLPGMELQTREDVHVLCLFDTLEQAHAWQAMVDQALPPLKNRPDYFGDQLIVDKEGDFVAHEERLLLVATSFSLEEAWQKVTELGGLFIPAHVDRKTFGLIETLGFVPPTLPVEALEISRHLKPRDVPARFPQIVGYPLIQSGDVHRLSEFLGSTLFEMEAPTLAEIRMALRGEKGRSCRILSATTIPTGADC</sequence>
<dbReference type="Gene3D" id="3.20.20.140">
    <property type="entry name" value="Metal-dependent hydrolases"/>
    <property type="match status" value="1"/>
</dbReference>
<dbReference type="SMART" id="SM00481">
    <property type="entry name" value="POLIIIAc"/>
    <property type="match status" value="1"/>
</dbReference>
<organism evidence="2 3">
    <name type="scientific">Thermanaerothrix daxensis</name>
    <dbReference type="NCBI Taxonomy" id="869279"/>
    <lineage>
        <taxon>Bacteria</taxon>
        <taxon>Bacillati</taxon>
        <taxon>Chloroflexota</taxon>
        <taxon>Anaerolineae</taxon>
        <taxon>Anaerolineales</taxon>
        <taxon>Anaerolineaceae</taxon>
        <taxon>Thermanaerothrix</taxon>
    </lineage>
</organism>
<dbReference type="InterPro" id="IPR003141">
    <property type="entry name" value="Pol/His_phosphatase_N"/>
</dbReference>
<dbReference type="Pfam" id="PF02811">
    <property type="entry name" value="PHP"/>
    <property type="match status" value="1"/>
</dbReference>
<dbReference type="AlphaFoldDB" id="A0A0N8GQ54"/>
<keyword evidence="3" id="KW-1185">Reference proteome</keyword>
<name>A0A0N8GQ54_9CHLR</name>
<dbReference type="Proteomes" id="UP000050544">
    <property type="component" value="Unassembled WGS sequence"/>
</dbReference>
<dbReference type="RefSeq" id="WP_054522294.1">
    <property type="nucleotide sequence ID" value="NZ_LGKO01000005.1"/>
</dbReference>
<dbReference type="STRING" id="869279.SE15_11825"/>
<dbReference type="SUPFAM" id="SSF89550">
    <property type="entry name" value="PHP domain-like"/>
    <property type="match status" value="1"/>
</dbReference>
<evidence type="ECO:0000259" key="1">
    <source>
        <dbReference type="SMART" id="SM00481"/>
    </source>
</evidence>
<feature type="domain" description="Polymerase/histidinol phosphatase N-terminal" evidence="1">
    <location>
        <begin position="6"/>
        <end position="74"/>
    </location>
</feature>
<evidence type="ECO:0000313" key="2">
    <source>
        <dbReference type="EMBL" id="KPL82746.1"/>
    </source>
</evidence>
<reference evidence="2 3" key="1">
    <citation type="submission" date="2015-07" db="EMBL/GenBank/DDBJ databases">
        <title>Whole genome sequence of Thermanaerothrix daxensis DSM 23592.</title>
        <authorList>
            <person name="Hemp J."/>
            <person name="Ward L.M."/>
            <person name="Pace L.A."/>
            <person name="Fischer W.W."/>
        </authorList>
    </citation>
    <scope>NUCLEOTIDE SEQUENCE [LARGE SCALE GENOMIC DNA]</scope>
    <source>
        <strain evidence="2 3">GNS-1</strain>
    </source>
</reference>
<dbReference type="OrthoDB" id="9791620at2"/>
<protein>
    <recommendedName>
        <fullName evidence="1">Polymerase/histidinol phosphatase N-terminal domain-containing protein</fullName>
    </recommendedName>
</protein>
<evidence type="ECO:0000313" key="3">
    <source>
        <dbReference type="Proteomes" id="UP000050544"/>
    </source>
</evidence>
<dbReference type="InterPro" id="IPR004013">
    <property type="entry name" value="PHP_dom"/>
</dbReference>
<dbReference type="InterPro" id="IPR016195">
    <property type="entry name" value="Pol/histidinol_Pase-like"/>
</dbReference>
<dbReference type="GO" id="GO:0004534">
    <property type="term" value="F:5'-3' RNA exonuclease activity"/>
    <property type="evidence" value="ECO:0007669"/>
    <property type="project" value="TreeGrafter"/>
</dbReference>
<accession>A0A0N8GQ54</accession>
<dbReference type="CDD" id="cd07432">
    <property type="entry name" value="PHP_HisPPase"/>
    <property type="match status" value="1"/>
</dbReference>